<evidence type="ECO:0000313" key="2">
    <source>
        <dbReference type="EMBL" id="KAF9894402.1"/>
    </source>
</evidence>
<accession>A0AAD4GYU9</accession>
<proteinExistence type="predicted"/>
<feature type="region of interest" description="Disordered" evidence="1">
    <location>
        <begin position="53"/>
        <end position="78"/>
    </location>
</feature>
<dbReference type="EMBL" id="VCAU01000004">
    <property type="protein sequence ID" value="KAF9894402.1"/>
    <property type="molecule type" value="Genomic_DNA"/>
</dbReference>
<feature type="compositionally biased region" description="Basic and acidic residues" evidence="1">
    <location>
        <begin position="55"/>
        <end position="64"/>
    </location>
</feature>
<reference evidence="2" key="2">
    <citation type="submission" date="2020-02" db="EMBL/GenBank/DDBJ databases">
        <authorList>
            <person name="Gilchrist C.L.M."/>
            <person name="Chooi Y.-H."/>
        </authorList>
    </citation>
    <scope>NUCLEOTIDE SEQUENCE</scope>
    <source>
        <strain evidence="2">MST-FP2251</strain>
    </source>
</reference>
<evidence type="ECO:0000313" key="3">
    <source>
        <dbReference type="Proteomes" id="UP001194746"/>
    </source>
</evidence>
<sequence length="78" mass="8493">MAHEDITTGDDSRQVIATTLNDLISAKRIKSGHQSYQALGQMSNESIQAIFLRSEPSKQDKGEDNTEAFQGPVTASQV</sequence>
<organism evidence="2 3">
    <name type="scientific">Aspergillus nanangensis</name>
    <dbReference type="NCBI Taxonomy" id="2582783"/>
    <lineage>
        <taxon>Eukaryota</taxon>
        <taxon>Fungi</taxon>
        <taxon>Dikarya</taxon>
        <taxon>Ascomycota</taxon>
        <taxon>Pezizomycotina</taxon>
        <taxon>Eurotiomycetes</taxon>
        <taxon>Eurotiomycetidae</taxon>
        <taxon>Eurotiales</taxon>
        <taxon>Aspergillaceae</taxon>
        <taxon>Aspergillus</taxon>
        <taxon>Aspergillus subgen. Circumdati</taxon>
    </lineage>
</organism>
<protein>
    <submittedName>
        <fullName evidence="2">Uncharacterized protein</fullName>
    </submittedName>
</protein>
<evidence type="ECO:0000256" key="1">
    <source>
        <dbReference type="SAM" id="MobiDB-lite"/>
    </source>
</evidence>
<name>A0AAD4GYU9_ASPNN</name>
<reference evidence="2" key="1">
    <citation type="journal article" date="2019" name="Beilstein J. Org. Chem.">
        <title>Nanangenines: drimane sesquiterpenoids as the dominant metabolite cohort of a novel Australian fungus, Aspergillus nanangensis.</title>
        <authorList>
            <person name="Lacey H.J."/>
            <person name="Gilchrist C.L.M."/>
            <person name="Crombie A."/>
            <person name="Kalaitzis J.A."/>
            <person name="Vuong D."/>
            <person name="Rutledge P.J."/>
            <person name="Turner P."/>
            <person name="Pitt J.I."/>
            <person name="Lacey E."/>
            <person name="Chooi Y.H."/>
            <person name="Piggott A.M."/>
        </authorList>
    </citation>
    <scope>NUCLEOTIDE SEQUENCE</scope>
    <source>
        <strain evidence="2">MST-FP2251</strain>
    </source>
</reference>
<dbReference type="Proteomes" id="UP001194746">
    <property type="component" value="Unassembled WGS sequence"/>
</dbReference>
<gene>
    <name evidence="2" type="ORF">FE257_007905</name>
</gene>
<comment type="caution">
    <text evidence="2">The sequence shown here is derived from an EMBL/GenBank/DDBJ whole genome shotgun (WGS) entry which is preliminary data.</text>
</comment>
<dbReference type="AlphaFoldDB" id="A0AAD4GYU9"/>
<keyword evidence="3" id="KW-1185">Reference proteome</keyword>